<evidence type="ECO:0000259" key="3">
    <source>
        <dbReference type="Pfam" id="PF14088"/>
    </source>
</evidence>
<dbReference type="Gene3D" id="1.10.10.10">
    <property type="entry name" value="Winged helix-like DNA-binding domain superfamily/Winged helix DNA-binding domain"/>
    <property type="match status" value="1"/>
</dbReference>
<evidence type="ECO:0000313" key="5">
    <source>
        <dbReference type="Proteomes" id="UP000276055"/>
    </source>
</evidence>
<dbReference type="Pfam" id="PF14088">
    <property type="entry name" value="DUF4268"/>
    <property type="match status" value="1"/>
</dbReference>
<organism evidence="4 5">
    <name type="scientific">Arthrobacter oryzae</name>
    <dbReference type="NCBI Taxonomy" id="409290"/>
    <lineage>
        <taxon>Bacteria</taxon>
        <taxon>Bacillati</taxon>
        <taxon>Actinomycetota</taxon>
        <taxon>Actinomycetes</taxon>
        <taxon>Micrococcales</taxon>
        <taxon>Micrococcaceae</taxon>
        <taxon>Arthrobacter</taxon>
    </lineage>
</organism>
<dbReference type="Pfam" id="PF07510">
    <property type="entry name" value="GmrSD_C"/>
    <property type="match status" value="1"/>
</dbReference>
<gene>
    <name evidence="4" type="ORF">C8D78_3745</name>
</gene>
<dbReference type="InterPro" id="IPR011089">
    <property type="entry name" value="GmrSD_C"/>
</dbReference>
<dbReference type="Proteomes" id="UP000276055">
    <property type="component" value="Unassembled WGS sequence"/>
</dbReference>
<evidence type="ECO:0000259" key="1">
    <source>
        <dbReference type="Pfam" id="PF03235"/>
    </source>
</evidence>
<dbReference type="PANTHER" id="PTHR35149:SF2">
    <property type="entry name" value="DUF262 DOMAIN-CONTAINING PROTEIN"/>
    <property type="match status" value="1"/>
</dbReference>
<dbReference type="OrthoDB" id="9798761at2"/>
<dbReference type="SUPFAM" id="SSF46767">
    <property type="entry name" value="Methylated DNA-protein cysteine methyltransferase, C-terminal domain"/>
    <property type="match status" value="1"/>
</dbReference>
<evidence type="ECO:0000313" key="4">
    <source>
        <dbReference type="EMBL" id="RKR12641.1"/>
    </source>
</evidence>
<proteinExistence type="predicted"/>
<reference evidence="4 5" key="1">
    <citation type="submission" date="2018-10" db="EMBL/GenBank/DDBJ databases">
        <title>Genomic Encyclopedia of Type Strains, Phase IV (KMG-IV): sequencing the most valuable type-strain genomes for metagenomic binning, comparative biology and taxonomic classification.</title>
        <authorList>
            <person name="Goeker M."/>
        </authorList>
    </citation>
    <scope>NUCLEOTIDE SEQUENCE [LARGE SCALE GENOMIC DNA]</scope>
    <source>
        <strain evidence="4 5">DSM 25586</strain>
    </source>
</reference>
<name>A0A495E7K3_9MICC</name>
<evidence type="ECO:0000259" key="2">
    <source>
        <dbReference type="Pfam" id="PF07510"/>
    </source>
</evidence>
<dbReference type="InterPro" id="IPR004919">
    <property type="entry name" value="GmrSD_N"/>
</dbReference>
<dbReference type="InterPro" id="IPR036388">
    <property type="entry name" value="WH-like_DNA-bd_sf"/>
</dbReference>
<feature type="domain" description="DUF4268" evidence="3">
    <location>
        <begin position="731"/>
        <end position="842"/>
    </location>
</feature>
<comment type="caution">
    <text evidence="4">The sequence shown here is derived from an EMBL/GenBank/DDBJ whole genome shotgun (WGS) entry which is preliminary data.</text>
</comment>
<protein>
    <submittedName>
        <fullName evidence="4">Uncharacterized protein with ParB-like and HNH nuclease domain</fullName>
    </submittedName>
</protein>
<sequence length="1007" mass="111905">MVRAENGTLSGVLEGKKQYQIPLYQRVYSWGKKQLDQLWSDVVELERTRGDDPKASHFIGSLVLASSPDFGAIGVNKFLVVDGQQRLTTLTLLLAALRDHLHETGETERANGIDAQYLINLFDRGKPLKVMPTQTDRPAYMAVLNRAPQAGGEDAVGNAYRFFRSKIAAAGDPDNPHDLELLEAAVVRGLALVVVTAEPSDNAHRIFESLNNTGLRLTQSDLLKNYLFMRLGDRAEMVHENIWLPLERKIDSENLELLFWLDLAQRDERAKQSDTYVGQQLRLEKLKSIDDLEAEVIRIAKLGDVLATILKPAEENHAEIRRRLTRIRAWGSTTAYPVVMQILARRAAGAAADDEVVRALTYLESYFVRRIVIGRATANLNRTLLQAVGAISDAARIDVALREYLSRGRKHFATDLQVREAANTIAFYWQGRGAQKKLILQWLEEAYRPKEIIDLDPRHLTIEHVLPQTMTDSVRKRFAAGFGADADIDYEHERVVHTLGNLTLSGYNSELSNKPFEEKRQMLAKSGVSMNQAIAAHATWGVDEINTRSAELAEKIIELWPGPDESIIAVGDEPSALRSQIAVIVAEVPAGRWTSYGDVAIVAGTWAQPLAGMIANYPMANAWRVLQSGGTISAGFRWTEPGRKDDPRVVLEAEGLRFDTDGHADPEQFIGAEELAEAAGLDVDVDAVAARRRKMKAPAPAVTGVSVRDAQFAFFERVQSHGLVNATNIDTWRKPYPQNWYEVRIGDPRGQILLLVNSQTKLVATQFWIGDDKDLYAKLLARRDAIETDLGFVLEWDDRPDRKASKLTISRPGDFQDETQSQELVEWLVATGDTFVGVLSNYLGSAPKSAPVSPGLTVWDEETIRSWMQEHDPDNVDRLDFFLTTARSSGLTFSGSRTMDPAGSLPIFHRGNTRLGTVSLFYFSAQGTSVEFNFGRMSKLPKDQLPDAAVLDSFLRQLADTPGLQDVAANLLSSRFASRKPNVPLSDLSMDSLEKAVDALVTLTDTQ</sequence>
<dbReference type="InterPro" id="IPR036217">
    <property type="entry name" value="MethylDNA_cys_MeTrfase_DNAb"/>
</dbReference>
<feature type="domain" description="GmrSD restriction endonucleases N-terminal" evidence="1">
    <location>
        <begin position="11"/>
        <end position="228"/>
    </location>
</feature>
<feature type="domain" description="GmrSD restriction endonucleases C-terminal" evidence="2">
    <location>
        <begin position="415"/>
        <end position="554"/>
    </location>
</feature>
<dbReference type="InterPro" id="IPR025364">
    <property type="entry name" value="DUF4268"/>
</dbReference>
<dbReference type="Pfam" id="PF03235">
    <property type="entry name" value="GmrSD_N"/>
    <property type="match status" value="1"/>
</dbReference>
<dbReference type="PANTHER" id="PTHR35149">
    <property type="entry name" value="SLL5132 PROTEIN"/>
    <property type="match status" value="1"/>
</dbReference>
<dbReference type="EMBL" id="RBIR01000012">
    <property type="protein sequence ID" value="RKR12641.1"/>
    <property type="molecule type" value="Genomic_DNA"/>
</dbReference>
<accession>A0A495E7K3</accession>
<dbReference type="AlphaFoldDB" id="A0A495E7K3"/>
<dbReference type="RefSeq" id="WP_120955328.1">
    <property type="nucleotide sequence ID" value="NZ_RBIR01000012.1"/>
</dbReference>